<feature type="transmembrane region" description="Helical" evidence="2">
    <location>
        <begin position="156"/>
        <end position="178"/>
    </location>
</feature>
<feature type="region of interest" description="Disordered" evidence="1">
    <location>
        <begin position="73"/>
        <end position="139"/>
    </location>
</feature>
<keyword evidence="2" id="KW-1133">Transmembrane helix</keyword>
<gene>
    <name evidence="3" type="ORF">JOE68_002730</name>
</gene>
<proteinExistence type="predicted"/>
<feature type="region of interest" description="Disordered" evidence="1">
    <location>
        <begin position="1"/>
        <end position="43"/>
    </location>
</feature>
<name>A0ABS2S6I6_9PSEU</name>
<evidence type="ECO:0000256" key="2">
    <source>
        <dbReference type="SAM" id="Phobius"/>
    </source>
</evidence>
<organism evidence="3 4">
    <name type="scientific">Saccharothrix algeriensis</name>
    <dbReference type="NCBI Taxonomy" id="173560"/>
    <lineage>
        <taxon>Bacteria</taxon>
        <taxon>Bacillati</taxon>
        <taxon>Actinomycetota</taxon>
        <taxon>Actinomycetes</taxon>
        <taxon>Pseudonocardiales</taxon>
        <taxon>Pseudonocardiaceae</taxon>
        <taxon>Saccharothrix</taxon>
    </lineage>
</organism>
<feature type="compositionally biased region" description="Pro residues" evidence="1">
    <location>
        <begin position="89"/>
        <end position="100"/>
    </location>
</feature>
<comment type="caution">
    <text evidence="3">The sequence shown here is derived from an EMBL/GenBank/DDBJ whole genome shotgun (WGS) entry which is preliminary data.</text>
</comment>
<evidence type="ECO:0000313" key="4">
    <source>
        <dbReference type="Proteomes" id="UP001195724"/>
    </source>
</evidence>
<feature type="compositionally biased region" description="Low complexity" evidence="1">
    <location>
        <begin position="101"/>
        <end position="130"/>
    </location>
</feature>
<keyword evidence="2" id="KW-0812">Transmembrane</keyword>
<dbReference type="Proteomes" id="UP001195724">
    <property type="component" value="Unassembled WGS sequence"/>
</dbReference>
<sequence length="186" mass="18389">MDDSGLDGTQAPPPPRAFADPSAGLVAAGGPAPRPLPDALTGPVARDAAFPDALSTARGDAVFPDALSVARDAPFPDALPAGGADEPDPAPAAPGPPAAPTRPVRGPAARRAARRVPAQVVPPAQGAPPGSGSRMAPVPLPTAVVQPERRGGKGGLVGWLLVLAVSSGLLVGVAREIIGFVADLFR</sequence>
<accession>A0ABS2S6I6</accession>
<keyword evidence="2" id="KW-0472">Membrane</keyword>
<dbReference type="RefSeq" id="WP_204842704.1">
    <property type="nucleotide sequence ID" value="NZ_JAFBCL010000001.1"/>
</dbReference>
<evidence type="ECO:0000313" key="3">
    <source>
        <dbReference type="EMBL" id="MBM7811865.1"/>
    </source>
</evidence>
<protein>
    <submittedName>
        <fullName evidence="3">Uncharacterized protein</fullName>
    </submittedName>
</protein>
<keyword evidence="4" id="KW-1185">Reference proteome</keyword>
<reference evidence="3 4" key="1">
    <citation type="submission" date="2021-01" db="EMBL/GenBank/DDBJ databases">
        <title>Sequencing the genomes of 1000 actinobacteria strains.</title>
        <authorList>
            <person name="Klenk H.-P."/>
        </authorList>
    </citation>
    <scope>NUCLEOTIDE SEQUENCE [LARGE SCALE GENOMIC DNA]</scope>
    <source>
        <strain evidence="3 4">DSM 44581</strain>
    </source>
</reference>
<evidence type="ECO:0000256" key="1">
    <source>
        <dbReference type="SAM" id="MobiDB-lite"/>
    </source>
</evidence>
<dbReference type="EMBL" id="JAFBCL010000001">
    <property type="protein sequence ID" value="MBM7811865.1"/>
    <property type="molecule type" value="Genomic_DNA"/>
</dbReference>